<dbReference type="AlphaFoldDB" id="A0A6P6XUP3"/>
<dbReference type="GO" id="GO:0007059">
    <property type="term" value="P:chromosome segregation"/>
    <property type="evidence" value="ECO:0007669"/>
    <property type="project" value="UniProtKB-KW"/>
</dbReference>
<dbReference type="Gene3D" id="3.40.630.30">
    <property type="match status" value="1"/>
</dbReference>
<dbReference type="CDD" id="cd04301">
    <property type="entry name" value="NAT_SF"/>
    <property type="match status" value="1"/>
</dbReference>
<keyword evidence="5" id="KW-0012">Acyltransferase</keyword>
<evidence type="ECO:0000256" key="10">
    <source>
        <dbReference type="ARBA" id="ARBA00048848"/>
    </source>
</evidence>
<organism evidence="12 13">
    <name type="scientific">Dermatophagoides pteronyssinus</name>
    <name type="common">European house dust mite</name>
    <dbReference type="NCBI Taxonomy" id="6956"/>
    <lineage>
        <taxon>Eukaryota</taxon>
        <taxon>Metazoa</taxon>
        <taxon>Ecdysozoa</taxon>
        <taxon>Arthropoda</taxon>
        <taxon>Chelicerata</taxon>
        <taxon>Arachnida</taxon>
        <taxon>Acari</taxon>
        <taxon>Acariformes</taxon>
        <taxon>Sarcoptiformes</taxon>
        <taxon>Astigmata</taxon>
        <taxon>Psoroptidia</taxon>
        <taxon>Analgoidea</taxon>
        <taxon>Pyroglyphidae</taxon>
        <taxon>Dermatophagoidinae</taxon>
        <taxon>Dermatophagoides</taxon>
    </lineage>
</organism>
<dbReference type="PANTHER" id="PTHR14744">
    <property type="entry name" value="N-ALPHA-ACETYLTRANSFERASE 60"/>
    <property type="match status" value="1"/>
</dbReference>
<dbReference type="InterPro" id="IPR016181">
    <property type="entry name" value="Acyl_CoA_acyltransferase"/>
</dbReference>
<evidence type="ECO:0000313" key="13">
    <source>
        <dbReference type="RefSeq" id="XP_027196546.1"/>
    </source>
</evidence>
<dbReference type="SUPFAM" id="SSF55729">
    <property type="entry name" value="Acyl-CoA N-acyltransferases (Nat)"/>
    <property type="match status" value="1"/>
</dbReference>
<dbReference type="Pfam" id="PF00583">
    <property type="entry name" value="Acetyltransf_1"/>
    <property type="match status" value="1"/>
</dbReference>
<dbReference type="OrthoDB" id="47017at2759"/>
<dbReference type="GO" id="GO:0000139">
    <property type="term" value="C:Golgi membrane"/>
    <property type="evidence" value="ECO:0007669"/>
    <property type="project" value="TreeGrafter"/>
</dbReference>
<comment type="catalytic activity">
    <reaction evidence="9">
        <text>L-lysyl-[protein] + acetyl-CoA = N(6)-acetyl-L-lysyl-[protein] + CoA + H(+)</text>
        <dbReference type="Rhea" id="RHEA:45948"/>
        <dbReference type="Rhea" id="RHEA-COMP:9752"/>
        <dbReference type="Rhea" id="RHEA-COMP:10731"/>
        <dbReference type="ChEBI" id="CHEBI:15378"/>
        <dbReference type="ChEBI" id="CHEBI:29969"/>
        <dbReference type="ChEBI" id="CHEBI:57287"/>
        <dbReference type="ChEBI" id="CHEBI:57288"/>
        <dbReference type="ChEBI" id="CHEBI:61930"/>
        <dbReference type="EC" id="2.3.1.48"/>
    </reaction>
</comment>
<dbReference type="InParanoid" id="A0A6P6XUP3"/>
<evidence type="ECO:0000256" key="6">
    <source>
        <dbReference type="ARBA" id="ARBA00025774"/>
    </source>
</evidence>
<dbReference type="GO" id="GO:0004402">
    <property type="term" value="F:histone acetyltransferase activity"/>
    <property type="evidence" value="ECO:0007669"/>
    <property type="project" value="TreeGrafter"/>
</dbReference>
<gene>
    <name evidence="13" type="primary">LOC113791029</name>
</gene>
<comment type="catalytic activity">
    <reaction evidence="10">
        <text>N-terminal L-methionyl-[transmembrane protein] + acetyl-CoA = N-terminal N(alpha)-acetyl-L-methionyl-[transmembrane protein] + CoA + H(+)</text>
        <dbReference type="Rhea" id="RHEA:50604"/>
        <dbReference type="Rhea" id="RHEA-COMP:12745"/>
        <dbReference type="Rhea" id="RHEA-COMP:12746"/>
        <dbReference type="ChEBI" id="CHEBI:15378"/>
        <dbReference type="ChEBI" id="CHEBI:57287"/>
        <dbReference type="ChEBI" id="CHEBI:57288"/>
        <dbReference type="ChEBI" id="CHEBI:64731"/>
        <dbReference type="ChEBI" id="CHEBI:133414"/>
        <dbReference type="EC" id="2.3.1.259"/>
    </reaction>
</comment>
<evidence type="ECO:0000256" key="9">
    <source>
        <dbReference type="ARBA" id="ARBA00048017"/>
    </source>
</evidence>
<dbReference type="InterPro" id="IPR045141">
    <property type="entry name" value="NAA60-like"/>
</dbReference>
<evidence type="ECO:0000256" key="4">
    <source>
        <dbReference type="ARBA" id="ARBA00022853"/>
    </source>
</evidence>
<dbReference type="KEGG" id="dpte:113791029"/>
<comment type="similarity">
    <text evidence="6">Belongs to the acetyltransferase family. NAA60 subfamily.</text>
</comment>
<evidence type="ECO:0000256" key="1">
    <source>
        <dbReference type="ARBA" id="ARBA00013184"/>
    </source>
</evidence>
<keyword evidence="4" id="KW-0156">Chromatin regulator</keyword>
<protein>
    <recommendedName>
        <fullName evidence="8">N-alpha-acetyltransferase 60</fullName>
        <ecNumber evidence="7">2.3.1.259</ecNumber>
        <ecNumber evidence="1">2.3.1.48</ecNumber>
    </recommendedName>
</protein>
<accession>A0A6P6XUP3</accession>
<keyword evidence="12" id="KW-1185">Reference proteome</keyword>
<dbReference type="PANTHER" id="PTHR14744:SF15">
    <property type="entry name" value="N-ALPHA-ACETYLTRANSFERASE 60"/>
    <property type="match status" value="1"/>
</dbReference>
<dbReference type="PROSITE" id="PS51186">
    <property type="entry name" value="GNAT"/>
    <property type="match status" value="1"/>
</dbReference>
<dbReference type="RefSeq" id="XP_027196546.1">
    <property type="nucleotide sequence ID" value="XM_027340745.1"/>
</dbReference>
<dbReference type="FunCoup" id="A0A6P6XUP3">
    <property type="interactions" value="1602"/>
</dbReference>
<dbReference type="EC" id="2.3.1.48" evidence="1"/>
<evidence type="ECO:0000256" key="2">
    <source>
        <dbReference type="ARBA" id="ARBA00022679"/>
    </source>
</evidence>
<dbReference type="EC" id="2.3.1.259" evidence="7"/>
<evidence type="ECO:0000256" key="7">
    <source>
        <dbReference type="ARBA" id="ARBA00026111"/>
    </source>
</evidence>
<dbReference type="Proteomes" id="UP000515146">
    <property type="component" value="Unplaced"/>
</dbReference>
<dbReference type="InterPro" id="IPR000182">
    <property type="entry name" value="GNAT_dom"/>
</dbReference>
<evidence type="ECO:0000256" key="3">
    <source>
        <dbReference type="ARBA" id="ARBA00022829"/>
    </source>
</evidence>
<evidence type="ECO:0000256" key="5">
    <source>
        <dbReference type="ARBA" id="ARBA00023315"/>
    </source>
</evidence>
<sequence length="294" mass="35323">MIINMSPNFRTMASSSGDMIRMRFLNPSDLDVVRRLCQEWFPVRYPDAWYETIVNNHNQRFCSLVATINDEIVALLVTEIRSYQNLNYEDFGFLAKHFEHYDNIQVAYILTLGVVKRLRRRGIATLLVKNLIQNLQTISTLKNDCKAIYLHVLTTNMYAIRFYEKLQFQRYKLLPLYYSINDCSYDGYSYVYYLNDGHPSSWWLPLINPKYHLLIVRNSLRSITIQTYYQCDHILQSFSLLSSLITRWPLKFLRKIFDTILCRHRCSLFKLHDDHYHYINNHYYDEQKNHLYVC</sequence>
<dbReference type="GO" id="GO:0120518">
    <property type="term" value="F:protein N-terminal-methionine acetyltransferase activity"/>
    <property type="evidence" value="ECO:0007669"/>
    <property type="project" value="UniProtKB-EC"/>
</dbReference>
<dbReference type="CTD" id="79903"/>
<dbReference type="GeneID" id="113791029"/>
<evidence type="ECO:0000259" key="11">
    <source>
        <dbReference type="PROSITE" id="PS51186"/>
    </source>
</evidence>
<evidence type="ECO:0000256" key="8">
    <source>
        <dbReference type="ARBA" id="ARBA00026144"/>
    </source>
</evidence>
<evidence type="ECO:0000313" key="12">
    <source>
        <dbReference type="Proteomes" id="UP000515146"/>
    </source>
</evidence>
<proteinExistence type="inferred from homology"/>
<name>A0A6P6XUP3_DERPT</name>
<feature type="domain" description="N-acetyltransferase" evidence="11">
    <location>
        <begin position="20"/>
        <end position="195"/>
    </location>
</feature>
<keyword evidence="3" id="KW-0159">Chromosome partition</keyword>
<keyword evidence="2" id="KW-0808">Transferase</keyword>
<reference evidence="13" key="1">
    <citation type="submission" date="2025-08" db="UniProtKB">
        <authorList>
            <consortium name="RefSeq"/>
        </authorList>
    </citation>
    <scope>IDENTIFICATION</scope>
    <source>
        <strain evidence="13">Airmid</strain>
    </source>
</reference>